<dbReference type="EMBL" id="JAHQIW010001897">
    <property type="protein sequence ID" value="KAJ1353964.1"/>
    <property type="molecule type" value="Genomic_DNA"/>
</dbReference>
<reference evidence="1" key="1">
    <citation type="submission" date="2021-06" db="EMBL/GenBank/DDBJ databases">
        <title>Parelaphostrongylus tenuis whole genome reference sequence.</title>
        <authorList>
            <person name="Garwood T.J."/>
            <person name="Larsen P.A."/>
            <person name="Fountain-Jones N.M."/>
            <person name="Garbe J.R."/>
            <person name="Macchietto M.G."/>
            <person name="Kania S.A."/>
            <person name="Gerhold R.W."/>
            <person name="Richards J.E."/>
            <person name="Wolf T.M."/>
        </authorList>
    </citation>
    <scope>NUCLEOTIDE SEQUENCE</scope>
    <source>
        <strain evidence="1">MNPRO001-30</strain>
        <tissue evidence="1">Meninges</tissue>
    </source>
</reference>
<dbReference type="Proteomes" id="UP001196413">
    <property type="component" value="Unassembled WGS sequence"/>
</dbReference>
<keyword evidence="2" id="KW-1185">Reference proteome</keyword>
<proteinExistence type="predicted"/>
<evidence type="ECO:0000313" key="2">
    <source>
        <dbReference type="Proteomes" id="UP001196413"/>
    </source>
</evidence>
<evidence type="ECO:0000313" key="1">
    <source>
        <dbReference type="EMBL" id="KAJ1353964.1"/>
    </source>
</evidence>
<accession>A0AAD5QLL6</accession>
<name>A0AAD5QLL6_PARTN</name>
<comment type="caution">
    <text evidence="1">The sequence shown here is derived from an EMBL/GenBank/DDBJ whole genome shotgun (WGS) entry which is preliminary data.</text>
</comment>
<organism evidence="1 2">
    <name type="scientific">Parelaphostrongylus tenuis</name>
    <name type="common">Meningeal worm</name>
    <dbReference type="NCBI Taxonomy" id="148309"/>
    <lineage>
        <taxon>Eukaryota</taxon>
        <taxon>Metazoa</taxon>
        <taxon>Ecdysozoa</taxon>
        <taxon>Nematoda</taxon>
        <taxon>Chromadorea</taxon>
        <taxon>Rhabditida</taxon>
        <taxon>Rhabditina</taxon>
        <taxon>Rhabditomorpha</taxon>
        <taxon>Strongyloidea</taxon>
        <taxon>Metastrongylidae</taxon>
        <taxon>Parelaphostrongylus</taxon>
    </lineage>
</organism>
<protein>
    <submittedName>
        <fullName evidence="1">Uncharacterized protein</fullName>
    </submittedName>
</protein>
<sequence length="105" mass="11411">MKNLLISAQLAKTGCQSTQFSVSLLAVTERNSGLRFNFSSTSLYSMKDLTRANSTACGSSTRMILTLEKAKAQKRYPNKTSHSNPVLATTAEKSSPTALNNCLLY</sequence>
<dbReference type="AlphaFoldDB" id="A0AAD5QLL6"/>
<gene>
    <name evidence="1" type="ORF">KIN20_010750</name>
</gene>